<keyword evidence="2" id="KW-1185">Reference proteome</keyword>
<name>A0ACC2UPW9_9FUNG</name>
<sequence>MQTPSSVELFATRLSDPKLTATLKTKIALELKDSKDLFTFAEKSPVAFNFGAFSVGTFRKGAPFILTQGL</sequence>
<dbReference type="Proteomes" id="UP001165960">
    <property type="component" value="Unassembled WGS sequence"/>
</dbReference>
<gene>
    <name evidence="1" type="ORF">DSO57_1020495</name>
</gene>
<organism evidence="1 2">
    <name type="scientific">Entomophthora muscae</name>
    <dbReference type="NCBI Taxonomy" id="34485"/>
    <lineage>
        <taxon>Eukaryota</taxon>
        <taxon>Fungi</taxon>
        <taxon>Fungi incertae sedis</taxon>
        <taxon>Zoopagomycota</taxon>
        <taxon>Entomophthoromycotina</taxon>
        <taxon>Entomophthoromycetes</taxon>
        <taxon>Entomophthorales</taxon>
        <taxon>Entomophthoraceae</taxon>
        <taxon>Entomophthora</taxon>
    </lineage>
</organism>
<protein>
    <submittedName>
        <fullName evidence="1">Uncharacterized protein</fullName>
    </submittedName>
</protein>
<proteinExistence type="predicted"/>
<dbReference type="EMBL" id="QTSX02000096">
    <property type="protein sequence ID" value="KAJ9088710.1"/>
    <property type="molecule type" value="Genomic_DNA"/>
</dbReference>
<evidence type="ECO:0000313" key="1">
    <source>
        <dbReference type="EMBL" id="KAJ9088710.1"/>
    </source>
</evidence>
<comment type="caution">
    <text evidence="1">The sequence shown here is derived from an EMBL/GenBank/DDBJ whole genome shotgun (WGS) entry which is preliminary data.</text>
</comment>
<evidence type="ECO:0000313" key="2">
    <source>
        <dbReference type="Proteomes" id="UP001165960"/>
    </source>
</evidence>
<accession>A0ACC2UPW9</accession>
<reference evidence="1" key="1">
    <citation type="submission" date="2022-04" db="EMBL/GenBank/DDBJ databases">
        <title>Genome of the entomopathogenic fungus Entomophthora muscae.</title>
        <authorList>
            <person name="Elya C."/>
            <person name="Lovett B.R."/>
            <person name="Lee E."/>
            <person name="Macias A.M."/>
            <person name="Hajek A.E."/>
            <person name="De Bivort B.L."/>
            <person name="Kasson M.T."/>
            <person name="De Fine Licht H.H."/>
            <person name="Stajich J.E."/>
        </authorList>
    </citation>
    <scope>NUCLEOTIDE SEQUENCE</scope>
    <source>
        <strain evidence="1">Berkeley</strain>
    </source>
</reference>